<feature type="transmembrane region" description="Helical" evidence="9">
    <location>
        <begin position="43"/>
        <end position="62"/>
    </location>
</feature>
<feature type="region of interest" description="Disordered" evidence="8">
    <location>
        <begin position="97"/>
        <end position="129"/>
    </location>
</feature>
<gene>
    <name evidence="10" type="ORF">LA66_04270</name>
</gene>
<protein>
    <submittedName>
        <fullName evidence="10">Sodium:proton antiporter</fullName>
    </submittedName>
</protein>
<dbReference type="EMBL" id="JRFJ01000001">
    <property type="protein sequence ID" value="KHJ55849.1"/>
    <property type="molecule type" value="Genomic_DNA"/>
</dbReference>
<feature type="transmembrane region" description="Helical" evidence="9">
    <location>
        <begin position="68"/>
        <end position="91"/>
    </location>
</feature>
<dbReference type="AlphaFoldDB" id="A0A0B1Q629"/>
<proteinExistence type="inferred from homology"/>
<feature type="transmembrane region" description="Helical" evidence="9">
    <location>
        <begin position="13"/>
        <end position="31"/>
    </location>
</feature>
<evidence type="ECO:0000256" key="5">
    <source>
        <dbReference type="ARBA" id="ARBA00022692"/>
    </source>
</evidence>
<dbReference type="PANTHER" id="PTHR34702">
    <property type="entry name" value="NA(+)/H(+) ANTIPORTER SUBUNIT F1"/>
    <property type="match status" value="1"/>
</dbReference>
<dbReference type="OrthoDB" id="9800226at2"/>
<dbReference type="GO" id="GO:0005886">
    <property type="term" value="C:plasma membrane"/>
    <property type="evidence" value="ECO:0007669"/>
    <property type="project" value="UniProtKB-SubCell"/>
</dbReference>
<dbReference type="PANTHER" id="PTHR34702:SF1">
    <property type="entry name" value="NA(+)_H(+) ANTIPORTER SUBUNIT F"/>
    <property type="match status" value="1"/>
</dbReference>
<dbReference type="STRING" id="370622.LA66_04270"/>
<evidence type="ECO:0000256" key="9">
    <source>
        <dbReference type="SAM" id="Phobius"/>
    </source>
</evidence>
<evidence type="ECO:0000256" key="7">
    <source>
        <dbReference type="ARBA" id="ARBA00023136"/>
    </source>
</evidence>
<evidence type="ECO:0000256" key="3">
    <source>
        <dbReference type="ARBA" id="ARBA00022448"/>
    </source>
</evidence>
<evidence type="ECO:0000256" key="2">
    <source>
        <dbReference type="ARBA" id="ARBA00009212"/>
    </source>
</evidence>
<keyword evidence="6 9" id="KW-1133">Transmembrane helix</keyword>
<reference evidence="10 11" key="1">
    <citation type="submission" date="2014-09" db="EMBL/GenBank/DDBJ databases">
        <title>Isolation and characterization of Aurantimonas altamirensis ON-56566 from clinical sample following a dog bite.</title>
        <authorList>
            <person name="Eshaghi A."/>
            <person name="Li A."/>
            <person name="Shahinas D."/>
            <person name="Bahn P."/>
            <person name="Kus J.V."/>
            <person name="Patel S.N."/>
        </authorList>
    </citation>
    <scope>NUCLEOTIDE SEQUENCE [LARGE SCALE GENOMIC DNA]</scope>
    <source>
        <strain evidence="10 11">ON-56566</strain>
    </source>
</reference>
<evidence type="ECO:0000313" key="10">
    <source>
        <dbReference type="EMBL" id="KHJ55849.1"/>
    </source>
</evidence>
<accession>A0A0B1Q629</accession>
<dbReference type="NCBIfam" id="NF009245">
    <property type="entry name" value="PRK12599.1-4"/>
    <property type="match status" value="1"/>
</dbReference>
<dbReference type="RefSeq" id="WP_039188892.1">
    <property type="nucleotide sequence ID" value="NZ_JAQRFV010000001.1"/>
</dbReference>
<keyword evidence="7 9" id="KW-0472">Membrane</keyword>
<keyword evidence="5 9" id="KW-0812">Transmembrane</keyword>
<comment type="subcellular location">
    <subcellularLocation>
        <location evidence="1">Cell membrane</location>
        <topology evidence="1">Multi-pass membrane protein</topology>
    </subcellularLocation>
</comment>
<evidence type="ECO:0000256" key="1">
    <source>
        <dbReference type="ARBA" id="ARBA00004651"/>
    </source>
</evidence>
<evidence type="ECO:0000313" key="11">
    <source>
        <dbReference type="Proteomes" id="UP000030826"/>
    </source>
</evidence>
<organism evidence="10 11">
    <name type="scientific">Aureimonas altamirensis</name>
    <dbReference type="NCBI Taxonomy" id="370622"/>
    <lineage>
        <taxon>Bacteria</taxon>
        <taxon>Pseudomonadati</taxon>
        <taxon>Pseudomonadota</taxon>
        <taxon>Alphaproteobacteria</taxon>
        <taxon>Hyphomicrobiales</taxon>
        <taxon>Aurantimonadaceae</taxon>
        <taxon>Aureimonas</taxon>
    </lineage>
</organism>
<dbReference type="Pfam" id="PF04066">
    <property type="entry name" value="MrpF_PhaF"/>
    <property type="match status" value="1"/>
</dbReference>
<evidence type="ECO:0000256" key="6">
    <source>
        <dbReference type="ARBA" id="ARBA00022989"/>
    </source>
</evidence>
<name>A0A0B1Q629_9HYPH</name>
<evidence type="ECO:0000256" key="8">
    <source>
        <dbReference type="SAM" id="MobiDB-lite"/>
    </source>
</evidence>
<dbReference type="Proteomes" id="UP000030826">
    <property type="component" value="Unassembled WGS sequence"/>
</dbReference>
<sequence length="129" mass="14259">MTFLEFSEIVLDWALSMALLFIGVAFALTIFRIFKGPTLPDRVLGLDVLTAGSIGFIAIIGIDTGFTLYVDVAIALGLVGFLATISFARFIMVRGDTERSPVQQDKTEEEDEADHKHVRQPIGRTEILR</sequence>
<comment type="caution">
    <text evidence="10">The sequence shown here is derived from an EMBL/GenBank/DDBJ whole genome shotgun (WGS) entry which is preliminary data.</text>
</comment>
<dbReference type="InterPro" id="IPR007208">
    <property type="entry name" value="MrpF/PhaF-like"/>
</dbReference>
<comment type="similarity">
    <text evidence="2">Belongs to the CPA3 antiporters (TC 2.A.63) subunit F family.</text>
</comment>
<keyword evidence="3" id="KW-0813">Transport</keyword>
<evidence type="ECO:0000256" key="4">
    <source>
        <dbReference type="ARBA" id="ARBA00022475"/>
    </source>
</evidence>
<dbReference type="GO" id="GO:0015385">
    <property type="term" value="F:sodium:proton antiporter activity"/>
    <property type="evidence" value="ECO:0007669"/>
    <property type="project" value="TreeGrafter"/>
</dbReference>
<keyword evidence="4" id="KW-1003">Cell membrane</keyword>